<sequence length="219" mass="24431">MTAYQRTKRMKGLSRTDQVWFGAWLLTGLALYVFQDEIIFGLFVLAIPIYLLHLFVGVGLLLVWATRPLRDHWAPFWPALMMLGAGGGLIAAAPDLGHGGAWIRFLLERPRYERIVAQANDHTLQGRDHEWGVEGEQSGVHFRSDFGPPVRVAFEWHNGIGDWVGLVWDPTDAVAGAGDWRGPDGRLRSHAPPRAASLFGGGLASCRPLRDHYYRCGFS</sequence>
<keyword evidence="3" id="KW-1185">Reference proteome</keyword>
<organism evidence="2 3">
    <name type="scientific">Phenylobacterium terrae</name>
    <dbReference type="NCBI Taxonomy" id="2665495"/>
    <lineage>
        <taxon>Bacteria</taxon>
        <taxon>Pseudomonadati</taxon>
        <taxon>Pseudomonadota</taxon>
        <taxon>Alphaproteobacteria</taxon>
        <taxon>Caulobacterales</taxon>
        <taxon>Caulobacteraceae</taxon>
        <taxon>Phenylobacterium</taxon>
    </lineage>
</organism>
<proteinExistence type="predicted"/>
<gene>
    <name evidence="2" type="ORF">ACFSC0_09070</name>
</gene>
<name>A0ABW4N0I8_9CAUL</name>
<evidence type="ECO:0000313" key="3">
    <source>
        <dbReference type="Proteomes" id="UP001597237"/>
    </source>
</evidence>
<dbReference type="EMBL" id="JBHUEY010000001">
    <property type="protein sequence ID" value="MFD1783541.1"/>
    <property type="molecule type" value="Genomic_DNA"/>
</dbReference>
<feature type="transmembrane region" description="Helical" evidence="1">
    <location>
        <begin position="38"/>
        <end position="64"/>
    </location>
</feature>
<evidence type="ECO:0000313" key="2">
    <source>
        <dbReference type="EMBL" id="MFD1783541.1"/>
    </source>
</evidence>
<keyword evidence="1" id="KW-0812">Transmembrane</keyword>
<keyword evidence="1" id="KW-1133">Transmembrane helix</keyword>
<protein>
    <recommendedName>
        <fullName evidence="4">DUF4131 domain-containing protein</fullName>
    </recommendedName>
</protein>
<dbReference type="Proteomes" id="UP001597237">
    <property type="component" value="Unassembled WGS sequence"/>
</dbReference>
<accession>A0ABW4N0I8</accession>
<evidence type="ECO:0008006" key="4">
    <source>
        <dbReference type="Google" id="ProtNLM"/>
    </source>
</evidence>
<dbReference type="RefSeq" id="WP_377283264.1">
    <property type="nucleotide sequence ID" value="NZ_JBHRSI010000008.1"/>
</dbReference>
<evidence type="ECO:0000256" key="1">
    <source>
        <dbReference type="SAM" id="Phobius"/>
    </source>
</evidence>
<reference evidence="3" key="1">
    <citation type="journal article" date="2019" name="Int. J. Syst. Evol. Microbiol.">
        <title>The Global Catalogue of Microorganisms (GCM) 10K type strain sequencing project: providing services to taxonomists for standard genome sequencing and annotation.</title>
        <authorList>
            <consortium name="The Broad Institute Genomics Platform"/>
            <consortium name="The Broad Institute Genome Sequencing Center for Infectious Disease"/>
            <person name="Wu L."/>
            <person name="Ma J."/>
        </authorList>
    </citation>
    <scope>NUCLEOTIDE SEQUENCE [LARGE SCALE GENOMIC DNA]</scope>
    <source>
        <strain evidence="3">DFY28</strain>
    </source>
</reference>
<comment type="caution">
    <text evidence="2">The sequence shown here is derived from an EMBL/GenBank/DDBJ whole genome shotgun (WGS) entry which is preliminary data.</text>
</comment>
<feature type="transmembrane region" description="Helical" evidence="1">
    <location>
        <begin position="12"/>
        <end position="32"/>
    </location>
</feature>
<feature type="transmembrane region" description="Helical" evidence="1">
    <location>
        <begin position="76"/>
        <end position="94"/>
    </location>
</feature>
<keyword evidence="1" id="KW-0472">Membrane</keyword>